<sequence length="170" mass="19477">MIEQITELKNSWMASHITDAEFPTPLSEKGLNLYQSRLKQLSTQFLSTIPSNSDSELTYYRVDCHPLTIRFSMVLASQWEDENEKEAVFEYLTQIMFEDDSPAHLYVGFHKGKPAACGMIYRQETEQGLCTLVSDVMALPLPNKANLMQMMENHLLALADQDSQFFVTQK</sequence>
<dbReference type="AlphaFoldDB" id="A0A2T3JDF7"/>
<dbReference type="EMBL" id="PYMJ01000018">
    <property type="protein sequence ID" value="PSU46916.1"/>
    <property type="molecule type" value="Genomic_DNA"/>
</dbReference>
<gene>
    <name evidence="1" type="ORF">C9J12_17055</name>
</gene>
<evidence type="ECO:0000313" key="1">
    <source>
        <dbReference type="EMBL" id="PSU46916.1"/>
    </source>
</evidence>
<evidence type="ECO:0008006" key="3">
    <source>
        <dbReference type="Google" id="ProtNLM"/>
    </source>
</evidence>
<reference evidence="1 2" key="1">
    <citation type="submission" date="2018-01" db="EMBL/GenBank/DDBJ databases">
        <title>Whole genome sequencing of Histamine producing bacteria.</title>
        <authorList>
            <person name="Butler K."/>
        </authorList>
    </citation>
    <scope>NUCLEOTIDE SEQUENCE [LARGE SCALE GENOMIC DNA]</scope>
    <source>
        <strain evidence="1 2">JCM 12947</strain>
    </source>
</reference>
<keyword evidence="2" id="KW-1185">Reference proteome</keyword>
<dbReference type="Proteomes" id="UP000240987">
    <property type="component" value="Unassembled WGS sequence"/>
</dbReference>
<proteinExistence type="predicted"/>
<name>A0A2T3JDF7_9GAMM</name>
<accession>A0A2T3JDF7</accession>
<dbReference type="RefSeq" id="WP_107243812.1">
    <property type="nucleotide sequence ID" value="NZ_PYMJ01000018.1"/>
</dbReference>
<comment type="caution">
    <text evidence="1">The sequence shown here is derived from an EMBL/GenBank/DDBJ whole genome shotgun (WGS) entry which is preliminary data.</text>
</comment>
<evidence type="ECO:0000313" key="2">
    <source>
        <dbReference type="Proteomes" id="UP000240987"/>
    </source>
</evidence>
<protein>
    <recommendedName>
        <fullName evidence="3">Flavodoxin</fullName>
    </recommendedName>
</protein>
<organism evidence="1 2">
    <name type="scientific">Photobacterium frigidiphilum</name>
    <dbReference type="NCBI Taxonomy" id="264736"/>
    <lineage>
        <taxon>Bacteria</taxon>
        <taxon>Pseudomonadati</taxon>
        <taxon>Pseudomonadota</taxon>
        <taxon>Gammaproteobacteria</taxon>
        <taxon>Vibrionales</taxon>
        <taxon>Vibrionaceae</taxon>
        <taxon>Photobacterium</taxon>
    </lineage>
</organism>
<dbReference type="OrthoDB" id="5821600at2"/>